<name>A0A9Q0RI71_BLOTA</name>
<accession>A0A9Q0RI71</accession>
<dbReference type="InterPro" id="IPR011333">
    <property type="entry name" value="SKP1/BTB/POZ_sf"/>
</dbReference>
<dbReference type="EMBL" id="JAPWDV010000004">
    <property type="protein sequence ID" value="KAJ6215439.1"/>
    <property type="molecule type" value="Genomic_DNA"/>
</dbReference>
<dbReference type="InterPro" id="IPR052407">
    <property type="entry name" value="BTB_POZ_domain_cont_9"/>
</dbReference>
<proteinExistence type="predicted"/>
<dbReference type="Pfam" id="PF07707">
    <property type="entry name" value="BACK"/>
    <property type="match status" value="1"/>
</dbReference>
<evidence type="ECO:0000259" key="1">
    <source>
        <dbReference type="PROSITE" id="PS50097"/>
    </source>
</evidence>
<keyword evidence="3" id="KW-1185">Reference proteome</keyword>
<dbReference type="GO" id="GO:0005737">
    <property type="term" value="C:cytoplasm"/>
    <property type="evidence" value="ECO:0007669"/>
    <property type="project" value="TreeGrafter"/>
</dbReference>
<organism evidence="2 3">
    <name type="scientific">Blomia tropicalis</name>
    <name type="common">Mite</name>
    <dbReference type="NCBI Taxonomy" id="40697"/>
    <lineage>
        <taxon>Eukaryota</taxon>
        <taxon>Metazoa</taxon>
        <taxon>Ecdysozoa</taxon>
        <taxon>Arthropoda</taxon>
        <taxon>Chelicerata</taxon>
        <taxon>Arachnida</taxon>
        <taxon>Acari</taxon>
        <taxon>Acariformes</taxon>
        <taxon>Sarcoptiformes</taxon>
        <taxon>Astigmata</taxon>
        <taxon>Glycyphagoidea</taxon>
        <taxon>Echimyopodidae</taxon>
        <taxon>Blomia</taxon>
    </lineage>
</organism>
<comment type="caution">
    <text evidence="2">The sequence shown here is derived from an EMBL/GenBank/DDBJ whole genome shotgun (WGS) entry which is preliminary data.</text>
</comment>
<dbReference type="GO" id="GO:0048512">
    <property type="term" value="P:circadian behavior"/>
    <property type="evidence" value="ECO:0007669"/>
    <property type="project" value="TreeGrafter"/>
</dbReference>
<dbReference type="Pfam" id="PF00651">
    <property type="entry name" value="BTB"/>
    <property type="match status" value="1"/>
</dbReference>
<dbReference type="InterPro" id="IPR011705">
    <property type="entry name" value="BACK"/>
</dbReference>
<dbReference type="PROSITE" id="PS50097">
    <property type="entry name" value="BTB"/>
    <property type="match status" value="1"/>
</dbReference>
<gene>
    <name evidence="2" type="ORF">RDWZM_009939</name>
</gene>
<feature type="domain" description="BTB" evidence="1">
    <location>
        <begin position="46"/>
        <end position="115"/>
    </location>
</feature>
<sequence length="442" mass="52040">MEKQIIKYKISTNDRQLINEPISNSLIKDFKRLLTFDQSTEIDIPTDFTIETNDNKSFNVHRFILMVRSKYFATLFHNELWSENCNNVMHFNDIDSLSMKIILKYIYCSIFDTSETNFDQLLNLLIIADRFILHDLIPWIIYYIYEELTLENGLDLYLLLNRYSIGYTETLYDSLEQFLMDFGYALLQLDKMFELNPDMIIRIVADSRFVAIEDDVATFILKYINQNSINDELCCQQLIELIHFPMIINCDTIITQLLSYGINPSIGFLFIRKIQSIHQSNEFDPSKLKYRLCYDTYSLKCNDLSSLPLVNLSDDDDDSIKIQLSHKFAFNCIDLCLKTNVWLMVQLEYCERIPFDEELNDDTIWTKISQAYVGKCQFVHFDLPNITYARMLRIKFIDYSLLENMGKYNNKLKMFLSLAMPNATIKGVKASQKWYELAINGN</sequence>
<dbReference type="GO" id="GO:0008344">
    <property type="term" value="P:adult locomotory behavior"/>
    <property type="evidence" value="ECO:0007669"/>
    <property type="project" value="TreeGrafter"/>
</dbReference>
<evidence type="ECO:0000313" key="2">
    <source>
        <dbReference type="EMBL" id="KAJ6215439.1"/>
    </source>
</evidence>
<dbReference type="AlphaFoldDB" id="A0A9Q0RI71"/>
<dbReference type="SMART" id="SM00225">
    <property type="entry name" value="BTB"/>
    <property type="match status" value="1"/>
</dbReference>
<protein>
    <recommendedName>
        <fullName evidence="1">BTB domain-containing protein</fullName>
    </recommendedName>
</protein>
<reference evidence="2" key="1">
    <citation type="submission" date="2022-12" db="EMBL/GenBank/DDBJ databases">
        <title>Genome assemblies of Blomia tropicalis.</title>
        <authorList>
            <person name="Cui Y."/>
        </authorList>
    </citation>
    <scope>NUCLEOTIDE SEQUENCE</scope>
    <source>
        <tissue evidence="2">Adult mites</tissue>
    </source>
</reference>
<dbReference type="GO" id="GO:0050804">
    <property type="term" value="P:modulation of chemical synaptic transmission"/>
    <property type="evidence" value="ECO:0007669"/>
    <property type="project" value="TreeGrafter"/>
</dbReference>
<dbReference type="PANTHER" id="PTHR46306">
    <property type="entry name" value="BTB/POZ DOMAIN-CONTAINING PROTEIN 9"/>
    <property type="match status" value="1"/>
</dbReference>
<dbReference type="Gene3D" id="3.30.710.10">
    <property type="entry name" value="Potassium Channel Kv1.1, Chain A"/>
    <property type="match status" value="1"/>
</dbReference>
<evidence type="ECO:0000313" key="3">
    <source>
        <dbReference type="Proteomes" id="UP001142055"/>
    </source>
</evidence>
<dbReference type="InterPro" id="IPR000210">
    <property type="entry name" value="BTB/POZ_dom"/>
</dbReference>
<dbReference type="SUPFAM" id="SSF54695">
    <property type="entry name" value="POZ domain"/>
    <property type="match status" value="1"/>
</dbReference>
<dbReference type="Proteomes" id="UP001142055">
    <property type="component" value="Chromosome 4"/>
</dbReference>
<dbReference type="PANTHER" id="PTHR46306:SF1">
    <property type="entry name" value="BTB_POZ DOMAIN-CONTAINING PROTEIN 9"/>
    <property type="match status" value="1"/>
</dbReference>
<dbReference type="CDD" id="cd18186">
    <property type="entry name" value="BTB_POZ_ZBTB_KLHL-like"/>
    <property type="match status" value="1"/>
</dbReference>